<evidence type="ECO:0000313" key="2">
    <source>
        <dbReference type="Proteomes" id="UP000053989"/>
    </source>
</evidence>
<dbReference type="Proteomes" id="UP000053989">
    <property type="component" value="Unassembled WGS sequence"/>
</dbReference>
<name>A0A0C3DI90_9AGAM</name>
<reference evidence="2" key="2">
    <citation type="submission" date="2015-01" db="EMBL/GenBank/DDBJ databases">
        <title>Evolutionary Origins and Diversification of the Mycorrhizal Mutualists.</title>
        <authorList>
            <consortium name="DOE Joint Genome Institute"/>
            <consortium name="Mycorrhizal Genomics Consortium"/>
            <person name="Kohler A."/>
            <person name="Kuo A."/>
            <person name="Nagy L.G."/>
            <person name="Floudas D."/>
            <person name="Copeland A."/>
            <person name="Barry K.W."/>
            <person name="Cichocki N."/>
            <person name="Veneault-Fourrey C."/>
            <person name="LaButti K."/>
            <person name="Lindquist E.A."/>
            <person name="Lipzen A."/>
            <person name="Lundell T."/>
            <person name="Morin E."/>
            <person name="Murat C."/>
            <person name="Riley R."/>
            <person name="Ohm R."/>
            <person name="Sun H."/>
            <person name="Tunlid A."/>
            <person name="Henrissat B."/>
            <person name="Grigoriev I.V."/>
            <person name="Hibbett D.S."/>
            <person name="Martin F."/>
        </authorList>
    </citation>
    <scope>NUCLEOTIDE SEQUENCE [LARGE SCALE GENOMIC DNA]</scope>
    <source>
        <strain evidence="2">Foug A</strain>
    </source>
</reference>
<keyword evidence="2" id="KW-1185">Reference proteome</keyword>
<accession>A0A0C3DI90</accession>
<dbReference type="HOGENOM" id="CLU_105976_0_0_1"/>
<dbReference type="OrthoDB" id="2803597at2759"/>
<protein>
    <submittedName>
        <fullName evidence="1">Uncharacterized protein</fullName>
    </submittedName>
</protein>
<sequence>MGSKEYELSKALEEWREMKTHVTYGESHLIDIRPSIVMPDDVLDHITHWNRSNQFGSEVIALIHCIIPHPVTSAVFTTAPLQPCSPQTSLSLPGTSSNNLTTQCPLSVTHQSRKKKCTACGLEGHNRCNCVVCSKHPNYVGSAQSSCIDKENQMQ</sequence>
<proteinExistence type="predicted"/>
<evidence type="ECO:0000313" key="1">
    <source>
        <dbReference type="EMBL" id="KIM60425.1"/>
    </source>
</evidence>
<dbReference type="EMBL" id="KN822062">
    <property type="protein sequence ID" value="KIM60425.1"/>
    <property type="molecule type" value="Genomic_DNA"/>
</dbReference>
<organism evidence="1 2">
    <name type="scientific">Scleroderma citrinum Foug A</name>
    <dbReference type="NCBI Taxonomy" id="1036808"/>
    <lineage>
        <taxon>Eukaryota</taxon>
        <taxon>Fungi</taxon>
        <taxon>Dikarya</taxon>
        <taxon>Basidiomycota</taxon>
        <taxon>Agaricomycotina</taxon>
        <taxon>Agaricomycetes</taxon>
        <taxon>Agaricomycetidae</taxon>
        <taxon>Boletales</taxon>
        <taxon>Sclerodermatineae</taxon>
        <taxon>Sclerodermataceae</taxon>
        <taxon>Scleroderma</taxon>
    </lineage>
</organism>
<reference evidence="1 2" key="1">
    <citation type="submission" date="2014-04" db="EMBL/GenBank/DDBJ databases">
        <authorList>
            <consortium name="DOE Joint Genome Institute"/>
            <person name="Kuo A."/>
            <person name="Kohler A."/>
            <person name="Nagy L.G."/>
            <person name="Floudas D."/>
            <person name="Copeland A."/>
            <person name="Barry K.W."/>
            <person name="Cichocki N."/>
            <person name="Veneault-Fourrey C."/>
            <person name="LaButti K."/>
            <person name="Lindquist E.A."/>
            <person name="Lipzen A."/>
            <person name="Lundell T."/>
            <person name="Morin E."/>
            <person name="Murat C."/>
            <person name="Sun H."/>
            <person name="Tunlid A."/>
            <person name="Henrissat B."/>
            <person name="Grigoriev I.V."/>
            <person name="Hibbett D.S."/>
            <person name="Martin F."/>
            <person name="Nordberg H.P."/>
            <person name="Cantor M.N."/>
            <person name="Hua S.X."/>
        </authorList>
    </citation>
    <scope>NUCLEOTIDE SEQUENCE [LARGE SCALE GENOMIC DNA]</scope>
    <source>
        <strain evidence="1 2">Foug A</strain>
    </source>
</reference>
<dbReference type="InParanoid" id="A0A0C3DI90"/>
<dbReference type="AlphaFoldDB" id="A0A0C3DI90"/>
<gene>
    <name evidence="1" type="ORF">SCLCIDRAFT_16347</name>
</gene>